<reference evidence="2" key="2">
    <citation type="submission" date="2021-04" db="EMBL/GenBank/DDBJ databases">
        <authorList>
            <person name="Gilroy R."/>
        </authorList>
    </citation>
    <scope>NUCLEOTIDE SEQUENCE</scope>
    <source>
        <strain evidence="2">CHK180-15479</strain>
    </source>
</reference>
<reference evidence="2" key="1">
    <citation type="journal article" date="2021" name="PeerJ">
        <title>Extensive microbial diversity within the chicken gut microbiome revealed by metagenomics and culture.</title>
        <authorList>
            <person name="Gilroy R."/>
            <person name="Ravi A."/>
            <person name="Getino M."/>
            <person name="Pursley I."/>
            <person name="Horton D.L."/>
            <person name="Alikhan N.F."/>
            <person name="Baker D."/>
            <person name="Gharbi K."/>
            <person name="Hall N."/>
            <person name="Watson M."/>
            <person name="Adriaenssens E.M."/>
            <person name="Foster-Nyarko E."/>
            <person name="Jarju S."/>
            <person name="Secka A."/>
            <person name="Antonio M."/>
            <person name="Oren A."/>
            <person name="Chaudhuri R.R."/>
            <person name="La Ragione R."/>
            <person name="Hildebrand F."/>
            <person name="Pallen M.J."/>
        </authorList>
    </citation>
    <scope>NUCLEOTIDE SEQUENCE</scope>
    <source>
        <strain evidence="2">CHK180-15479</strain>
    </source>
</reference>
<comment type="caution">
    <text evidence="2">The sequence shown here is derived from an EMBL/GenBank/DDBJ whole genome shotgun (WGS) entry which is preliminary data.</text>
</comment>
<protein>
    <submittedName>
        <fullName evidence="2">WYL domain-containing protein</fullName>
    </submittedName>
</protein>
<accession>A0A9D2MX57</accession>
<dbReference type="EMBL" id="DWWT01000003">
    <property type="protein sequence ID" value="HJC04795.1"/>
    <property type="molecule type" value="Genomic_DNA"/>
</dbReference>
<name>A0A9D2MX57_9FIRM</name>
<feature type="region of interest" description="Disordered" evidence="1">
    <location>
        <begin position="411"/>
        <end position="454"/>
    </location>
</feature>
<feature type="compositionally biased region" description="Basic and acidic residues" evidence="1">
    <location>
        <begin position="439"/>
        <end position="454"/>
    </location>
</feature>
<feature type="compositionally biased region" description="Polar residues" evidence="1">
    <location>
        <begin position="419"/>
        <end position="433"/>
    </location>
</feature>
<dbReference type="PROSITE" id="PS52050">
    <property type="entry name" value="WYL"/>
    <property type="match status" value="1"/>
</dbReference>
<evidence type="ECO:0000313" key="2">
    <source>
        <dbReference type="EMBL" id="HJC04795.1"/>
    </source>
</evidence>
<organism evidence="2 3">
    <name type="scientific">Candidatus Enterocloster excrementipullorum</name>
    <dbReference type="NCBI Taxonomy" id="2838559"/>
    <lineage>
        <taxon>Bacteria</taxon>
        <taxon>Bacillati</taxon>
        <taxon>Bacillota</taxon>
        <taxon>Clostridia</taxon>
        <taxon>Lachnospirales</taxon>
        <taxon>Lachnospiraceae</taxon>
        <taxon>Enterocloster</taxon>
    </lineage>
</organism>
<evidence type="ECO:0000256" key="1">
    <source>
        <dbReference type="SAM" id="MobiDB-lite"/>
    </source>
</evidence>
<dbReference type="Proteomes" id="UP000823910">
    <property type="component" value="Unassembled WGS sequence"/>
</dbReference>
<gene>
    <name evidence="2" type="ORF">H9704_01320</name>
</gene>
<dbReference type="AlphaFoldDB" id="A0A9D2MX57"/>
<sequence>MAEFQELIKNFDRIRDYMRQFYVYGFKVRGDYDGKSGRTYDNERRRIEGWMAGYVKSDYGAKGKQVYIDVDSKRISQNPLYKAWKSKSVTDNDILLHFFLADMLLEHPEGLTAGEMSDGISEEYGIAFESQTVRNKLKEYEALGIFTSKREGKRLIYRLASRLPAEESPLWPRLLTAVSFFQGEAPAGVVGSTILDREDEENRLFQFKHLFLVHTLEDGILLKLLEAMGEKRSIRAENKSSRTGQVSRAAGVPLKIFVSSRTGRRYLCLYSPEFRRFNNLRLDSIVSVELLEPYEGYDRAKEDLKRNLDKCWGVSFGNRNSRQEEICLKLFIDEKKEPYVLNRLYREGRGGEVERIRENEFLYRGLFFDTNEMLSWVKSFTGRILDIQGSNAIAVAKVVRDWETMYRMYGTAGDAGENSGENSDGNPGENSDGNPGGDRTGKENRKKEGQNGAV</sequence>
<proteinExistence type="predicted"/>
<evidence type="ECO:0000313" key="3">
    <source>
        <dbReference type="Proteomes" id="UP000823910"/>
    </source>
</evidence>